<feature type="region of interest" description="Disordered" evidence="1">
    <location>
        <begin position="111"/>
        <end position="163"/>
    </location>
</feature>
<protein>
    <submittedName>
        <fullName evidence="2">Uncharacterized protein</fullName>
    </submittedName>
</protein>
<accession>A0A9P9IRB9</accession>
<keyword evidence="3" id="KW-1185">Reference proteome</keyword>
<dbReference type="EMBL" id="JAGMUU010000021">
    <property type="protein sequence ID" value="KAH7129646.1"/>
    <property type="molecule type" value="Genomic_DNA"/>
</dbReference>
<name>A0A9P9IRB9_9HYPO</name>
<feature type="compositionally biased region" description="Acidic residues" evidence="1">
    <location>
        <begin position="112"/>
        <end position="133"/>
    </location>
</feature>
<evidence type="ECO:0000313" key="2">
    <source>
        <dbReference type="EMBL" id="KAH7129646.1"/>
    </source>
</evidence>
<proteinExistence type="predicted"/>
<gene>
    <name evidence="2" type="ORF">B0J13DRAFT_588495</name>
</gene>
<evidence type="ECO:0000256" key="1">
    <source>
        <dbReference type="SAM" id="MobiDB-lite"/>
    </source>
</evidence>
<sequence>MPWTSGQRFWLGDHDGKELYSSVGDECKLASITAALDRLFDCCADTVRYTDVSVRRWLRGRFLHCLYKAPFELIIRPTSERQYRNKLWTDLIWDEQRIIDQADAEYPYNEDIVSESEESECEDTDDEAGDGEEIPVYAEDNSDQSEDESVLSEGSYSPMAGPNDPHADIILRFYYDMATEDFEDRRSSSSLLIYFSAIRGLSRSSGNEYLRPARFTPILAALIYCARLVILETVLPRFPHLYTGIPARPLFGYLKALNAIRVEKMCDGTMSPLGEFLSLLAYGRALH</sequence>
<reference evidence="2" key="1">
    <citation type="journal article" date="2021" name="Nat. Commun.">
        <title>Genetic determinants of endophytism in the Arabidopsis root mycobiome.</title>
        <authorList>
            <person name="Mesny F."/>
            <person name="Miyauchi S."/>
            <person name="Thiergart T."/>
            <person name="Pickel B."/>
            <person name="Atanasova L."/>
            <person name="Karlsson M."/>
            <person name="Huettel B."/>
            <person name="Barry K.W."/>
            <person name="Haridas S."/>
            <person name="Chen C."/>
            <person name="Bauer D."/>
            <person name="Andreopoulos W."/>
            <person name="Pangilinan J."/>
            <person name="LaButti K."/>
            <person name="Riley R."/>
            <person name="Lipzen A."/>
            <person name="Clum A."/>
            <person name="Drula E."/>
            <person name="Henrissat B."/>
            <person name="Kohler A."/>
            <person name="Grigoriev I.V."/>
            <person name="Martin F.M."/>
            <person name="Hacquard S."/>
        </authorList>
    </citation>
    <scope>NUCLEOTIDE SEQUENCE</scope>
    <source>
        <strain evidence="2">MPI-CAGE-AT-0021</strain>
    </source>
</reference>
<dbReference type="OrthoDB" id="5077557at2759"/>
<dbReference type="Proteomes" id="UP000717696">
    <property type="component" value="Unassembled WGS sequence"/>
</dbReference>
<dbReference type="AlphaFoldDB" id="A0A9P9IRB9"/>
<organism evidence="2 3">
    <name type="scientific">Dactylonectria estremocensis</name>
    <dbReference type="NCBI Taxonomy" id="1079267"/>
    <lineage>
        <taxon>Eukaryota</taxon>
        <taxon>Fungi</taxon>
        <taxon>Dikarya</taxon>
        <taxon>Ascomycota</taxon>
        <taxon>Pezizomycotina</taxon>
        <taxon>Sordariomycetes</taxon>
        <taxon>Hypocreomycetidae</taxon>
        <taxon>Hypocreales</taxon>
        <taxon>Nectriaceae</taxon>
        <taxon>Dactylonectria</taxon>
    </lineage>
</organism>
<comment type="caution">
    <text evidence="2">The sequence shown here is derived from an EMBL/GenBank/DDBJ whole genome shotgun (WGS) entry which is preliminary data.</text>
</comment>
<feature type="compositionally biased region" description="Acidic residues" evidence="1">
    <location>
        <begin position="140"/>
        <end position="150"/>
    </location>
</feature>
<evidence type="ECO:0000313" key="3">
    <source>
        <dbReference type="Proteomes" id="UP000717696"/>
    </source>
</evidence>